<dbReference type="EMBL" id="LTAZ01000004">
    <property type="protein sequence ID" value="KYH26265.1"/>
    <property type="molecule type" value="Genomic_DNA"/>
</dbReference>
<dbReference type="OrthoDB" id="167563at2157"/>
<feature type="region of interest" description="Disordered" evidence="1">
    <location>
        <begin position="1"/>
        <end position="25"/>
    </location>
</feature>
<gene>
    <name evidence="2" type="ORF">HAPAU_13600</name>
</gene>
<protein>
    <recommendedName>
        <fullName evidence="4">Gas vesicle protein G</fullName>
    </recommendedName>
</protein>
<evidence type="ECO:0000313" key="3">
    <source>
        <dbReference type="Proteomes" id="UP000075321"/>
    </source>
</evidence>
<name>A0A151AFA5_9EURY</name>
<evidence type="ECO:0008006" key="4">
    <source>
        <dbReference type="Google" id="ProtNLM"/>
    </source>
</evidence>
<dbReference type="PATRIC" id="fig|1008153.3.peg.1371"/>
<evidence type="ECO:0000313" key="2">
    <source>
        <dbReference type="EMBL" id="KYH26265.1"/>
    </source>
</evidence>
<dbReference type="AlphaFoldDB" id="A0A151AFA5"/>
<comment type="caution">
    <text evidence="2">The sequence shown here is derived from an EMBL/GenBank/DDBJ whole genome shotgun (WGS) entry which is preliminary data.</text>
</comment>
<proteinExistence type="predicted"/>
<feature type="compositionally biased region" description="Acidic residues" evidence="1">
    <location>
        <begin position="1"/>
        <end position="21"/>
    </location>
</feature>
<evidence type="ECO:0000256" key="1">
    <source>
        <dbReference type="SAM" id="MobiDB-lite"/>
    </source>
</evidence>
<dbReference type="RefSeq" id="WP_066380852.1">
    <property type="nucleotide sequence ID" value="NZ_LTAZ01000004.1"/>
</dbReference>
<organism evidence="2 3">
    <name type="scientific">Halalkalicoccus paucihalophilus</name>
    <dbReference type="NCBI Taxonomy" id="1008153"/>
    <lineage>
        <taxon>Archaea</taxon>
        <taxon>Methanobacteriati</taxon>
        <taxon>Methanobacteriota</taxon>
        <taxon>Stenosarchaea group</taxon>
        <taxon>Halobacteria</taxon>
        <taxon>Halobacteriales</taxon>
        <taxon>Halococcaceae</taxon>
        <taxon>Halalkalicoccus</taxon>
    </lineage>
</organism>
<feature type="region of interest" description="Disordered" evidence="1">
    <location>
        <begin position="59"/>
        <end position="85"/>
    </location>
</feature>
<sequence>MGQSLDEIETELAEATEIEDDERAHDRLEAVRGELSDLRERGDVDEERVDALETEISQHLRAIEERDSYDVDTMGAAREPDDETA</sequence>
<feature type="compositionally biased region" description="Basic and acidic residues" evidence="1">
    <location>
        <begin position="59"/>
        <end position="69"/>
    </location>
</feature>
<accession>A0A151AFA5</accession>
<reference evidence="2 3" key="1">
    <citation type="submission" date="2016-02" db="EMBL/GenBank/DDBJ databases">
        <title>Genome sequence of Halalkalicoccus paucihalophilus DSM 24557.</title>
        <authorList>
            <person name="Poehlein A."/>
            <person name="Daniel R."/>
        </authorList>
    </citation>
    <scope>NUCLEOTIDE SEQUENCE [LARGE SCALE GENOMIC DNA]</scope>
    <source>
        <strain evidence="2 3">DSM 24557</strain>
    </source>
</reference>
<dbReference type="Proteomes" id="UP000075321">
    <property type="component" value="Unassembled WGS sequence"/>
</dbReference>
<keyword evidence="3" id="KW-1185">Reference proteome</keyword>